<evidence type="ECO:0000313" key="1">
    <source>
        <dbReference type="EMBL" id="KAL3629300.1"/>
    </source>
</evidence>
<evidence type="ECO:0000313" key="2">
    <source>
        <dbReference type="Proteomes" id="UP001632038"/>
    </source>
</evidence>
<accession>A0ABD3CHC9</accession>
<dbReference type="EMBL" id="JAVIJP010000034">
    <property type="protein sequence ID" value="KAL3629300.1"/>
    <property type="molecule type" value="Genomic_DNA"/>
</dbReference>
<organism evidence="1 2">
    <name type="scientific">Castilleja foliolosa</name>
    <dbReference type="NCBI Taxonomy" id="1961234"/>
    <lineage>
        <taxon>Eukaryota</taxon>
        <taxon>Viridiplantae</taxon>
        <taxon>Streptophyta</taxon>
        <taxon>Embryophyta</taxon>
        <taxon>Tracheophyta</taxon>
        <taxon>Spermatophyta</taxon>
        <taxon>Magnoliopsida</taxon>
        <taxon>eudicotyledons</taxon>
        <taxon>Gunneridae</taxon>
        <taxon>Pentapetalae</taxon>
        <taxon>asterids</taxon>
        <taxon>lamiids</taxon>
        <taxon>Lamiales</taxon>
        <taxon>Orobanchaceae</taxon>
        <taxon>Pedicularideae</taxon>
        <taxon>Castillejinae</taxon>
        <taxon>Castilleja</taxon>
    </lineage>
</organism>
<name>A0ABD3CHC9_9LAMI</name>
<dbReference type="AlphaFoldDB" id="A0ABD3CHC9"/>
<sequence>MAFSSSLLLRLIRPKCIIGSSSNHSISGKWSARSSASWSNLRGLSTTSEPVRNQDSSPWLMLSQEFKGGTMNYKFYNLADNKVQTPSLSDEIPNLRLTCRGSSHGWLALLRPHHDDFFPYNPIGRSSILSLGCQ</sequence>
<comment type="caution">
    <text evidence="1">The sequence shown here is derived from an EMBL/GenBank/DDBJ whole genome shotgun (WGS) entry which is preliminary data.</text>
</comment>
<proteinExistence type="predicted"/>
<protein>
    <submittedName>
        <fullName evidence="1">Uncharacterized protein</fullName>
    </submittedName>
</protein>
<dbReference type="Proteomes" id="UP001632038">
    <property type="component" value="Unassembled WGS sequence"/>
</dbReference>
<keyword evidence="2" id="KW-1185">Reference proteome</keyword>
<reference evidence="2" key="1">
    <citation type="journal article" date="2024" name="IScience">
        <title>Strigolactones Initiate the Formation of Haustorium-like Structures in Castilleja.</title>
        <authorList>
            <person name="Buerger M."/>
            <person name="Peterson D."/>
            <person name="Chory J."/>
        </authorList>
    </citation>
    <scope>NUCLEOTIDE SEQUENCE [LARGE SCALE GENOMIC DNA]</scope>
</reference>
<gene>
    <name evidence="1" type="ORF">CASFOL_026522</name>
</gene>